<gene>
    <name evidence="1" type="ORF">NMY3_00871</name>
</gene>
<protein>
    <submittedName>
        <fullName evidence="1">Uncharacterized protein</fullName>
    </submittedName>
</protein>
<organism evidence="1 2">
    <name type="scientific">Candidatus Nitrosocosmicus oleophilus</name>
    <dbReference type="NCBI Taxonomy" id="1353260"/>
    <lineage>
        <taxon>Archaea</taxon>
        <taxon>Nitrososphaerota</taxon>
        <taxon>Nitrososphaeria</taxon>
        <taxon>Nitrososphaerales</taxon>
        <taxon>Nitrososphaeraceae</taxon>
        <taxon>Candidatus Nitrosocosmicus</taxon>
    </lineage>
</organism>
<dbReference type="OrthoDB" id="8524at2157"/>
<evidence type="ECO:0000313" key="1">
    <source>
        <dbReference type="EMBL" id="ALI35080.1"/>
    </source>
</evidence>
<dbReference type="RefSeq" id="WP_196817620.1">
    <property type="nucleotide sequence ID" value="NZ_CP012850.1"/>
</dbReference>
<proteinExistence type="predicted"/>
<dbReference type="InterPro" id="IPR036388">
    <property type="entry name" value="WH-like_DNA-bd_sf"/>
</dbReference>
<dbReference type="EMBL" id="CP012850">
    <property type="protein sequence ID" value="ALI35080.1"/>
    <property type="molecule type" value="Genomic_DNA"/>
</dbReference>
<dbReference type="AlphaFoldDB" id="A0A654LW91"/>
<name>A0A654LW91_9ARCH</name>
<sequence>MVYDDPNKNNIVNISIQYNDIKVQFSGEPENVLLSTISFLTKNIPEIRLAQKISLNYSVSELIEMYSSIIKITPEGPKILPNVGEIHNKKFSDKEIVMLFLLGSKIAFELGKISEKSSPISEIQSTTNLNPKSISSRLSELVKVGYVIKSVNKENQAESVVYGITTIGIKWLNDIMAKKLL</sequence>
<dbReference type="Proteomes" id="UP000058925">
    <property type="component" value="Chromosome"/>
</dbReference>
<dbReference type="GeneID" id="60421000"/>
<dbReference type="Gene3D" id="1.10.10.10">
    <property type="entry name" value="Winged helix-like DNA-binding domain superfamily/Winged helix DNA-binding domain"/>
    <property type="match status" value="1"/>
</dbReference>
<dbReference type="InterPro" id="IPR036390">
    <property type="entry name" value="WH_DNA-bd_sf"/>
</dbReference>
<evidence type="ECO:0000313" key="2">
    <source>
        <dbReference type="Proteomes" id="UP000058925"/>
    </source>
</evidence>
<reference evidence="2" key="1">
    <citation type="submission" date="2015-10" db="EMBL/GenBank/DDBJ databases">
        <title>Niche specialization of a soil ammonia-oxidizing archaeon, Candidatus Nitrosocosmicus oleophilus.</title>
        <authorList>
            <person name="Jung M.-Y."/>
            <person name="Rhee S.-K."/>
        </authorList>
    </citation>
    <scope>NUCLEOTIDE SEQUENCE [LARGE SCALE GENOMIC DNA]</scope>
    <source>
        <strain evidence="2">MY3</strain>
    </source>
</reference>
<accession>A0A654LW91</accession>
<dbReference type="SUPFAM" id="SSF46785">
    <property type="entry name" value="Winged helix' DNA-binding domain"/>
    <property type="match status" value="1"/>
</dbReference>
<keyword evidence="2" id="KW-1185">Reference proteome</keyword>
<dbReference type="KEGG" id="taa:NMY3_00871"/>